<dbReference type="InterPro" id="IPR049192">
    <property type="entry name" value="DUF4246_C"/>
</dbReference>
<dbReference type="GeneID" id="63708244"/>
<dbReference type="Pfam" id="PF14033">
    <property type="entry name" value="DUF4246"/>
    <property type="match status" value="2"/>
</dbReference>
<feature type="domain" description="DUF4246" evidence="1">
    <location>
        <begin position="41"/>
        <end position="111"/>
    </location>
</feature>
<dbReference type="PANTHER" id="PTHR33119:SF1">
    <property type="entry name" value="FE2OG DIOXYGENASE DOMAIN-CONTAINING PROTEIN"/>
    <property type="match status" value="1"/>
</dbReference>
<dbReference type="RefSeq" id="XP_040644911.1">
    <property type="nucleotide sequence ID" value="XM_040792944.1"/>
</dbReference>
<evidence type="ECO:0000259" key="2">
    <source>
        <dbReference type="Pfam" id="PF21666"/>
    </source>
</evidence>
<organism evidence="3 4">
    <name type="scientific">Penicillium patulum</name>
    <name type="common">Penicillium griseofulvum</name>
    <dbReference type="NCBI Taxonomy" id="5078"/>
    <lineage>
        <taxon>Eukaryota</taxon>
        <taxon>Fungi</taxon>
        <taxon>Dikarya</taxon>
        <taxon>Ascomycota</taxon>
        <taxon>Pezizomycotina</taxon>
        <taxon>Eurotiomycetes</taxon>
        <taxon>Eurotiomycetidae</taxon>
        <taxon>Eurotiales</taxon>
        <taxon>Aspergillaceae</taxon>
        <taxon>Penicillium</taxon>
    </lineage>
</organism>
<evidence type="ECO:0000313" key="4">
    <source>
        <dbReference type="Proteomes" id="UP000070168"/>
    </source>
</evidence>
<name>A0A135LBN0_PENPA</name>
<feature type="domain" description="DUF4246" evidence="2">
    <location>
        <begin position="1"/>
        <end position="30"/>
    </location>
</feature>
<dbReference type="PANTHER" id="PTHR33119">
    <property type="entry name" value="IFI3P"/>
    <property type="match status" value="1"/>
</dbReference>
<dbReference type="AlphaFoldDB" id="A0A135LBN0"/>
<dbReference type="Pfam" id="PF21666">
    <property type="entry name" value="DUF4246_N"/>
    <property type="match status" value="1"/>
</dbReference>
<dbReference type="InterPro" id="IPR025340">
    <property type="entry name" value="DUF4246"/>
</dbReference>
<reference evidence="3 4" key="1">
    <citation type="journal article" date="2016" name="BMC Genomics">
        <title>Genome sequencing and secondary metabolism of the postharvest pathogen Penicillium griseofulvum.</title>
        <authorList>
            <person name="Banani H."/>
            <person name="Marcet-Houben M."/>
            <person name="Ballester A.R."/>
            <person name="Abbruscato P."/>
            <person name="Gonzalez-Candelas L."/>
            <person name="Gabaldon T."/>
            <person name="Spadaro D."/>
        </authorList>
    </citation>
    <scope>NUCLEOTIDE SEQUENCE [LARGE SCALE GENOMIC DNA]</scope>
    <source>
        <strain evidence="3 4">PG3</strain>
    </source>
</reference>
<comment type="caution">
    <text evidence="3">The sequence shown here is derived from an EMBL/GenBank/DDBJ whole genome shotgun (WGS) entry which is preliminary data.</text>
</comment>
<gene>
    <name evidence="3" type="ORF">PGRI_052310</name>
</gene>
<proteinExistence type="predicted"/>
<sequence length="203" mass="23091">MLNIINTITDRPDWHRAIFDQQIITQWREDAIASSSLINDKTWDWCLQELQDKARQFDRDGRLVVFNTRSGLSDFVGLLSQQAIREKSESAVVNIVDPSLFPLVYGRTKIPHQTGPLQLQDKSKPGHCRFLTLSLVDPTYRLCSTWNVPPQQPDWIKGDGAESATQMDMGEALELREELVKEHVKKDEGVFELGSTLSFSGFS</sequence>
<accession>A0A135LBN0</accession>
<dbReference type="STRING" id="5078.A0A135LBN0"/>
<dbReference type="EMBL" id="LHQR01000069">
    <property type="protein sequence ID" value="KXG46375.1"/>
    <property type="molecule type" value="Genomic_DNA"/>
</dbReference>
<protein>
    <submittedName>
        <fullName evidence="3">Uncharacterized protein</fullName>
    </submittedName>
</protein>
<dbReference type="Proteomes" id="UP000070168">
    <property type="component" value="Unassembled WGS sequence"/>
</dbReference>
<feature type="domain" description="DUF4246" evidence="1">
    <location>
        <begin position="112"/>
        <end position="157"/>
    </location>
</feature>
<evidence type="ECO:0000313" key="3">
    <source>
        <dbReference type="EMBL" id="KXG46375.1"/>
    </source>
</evidence>
<dbReference type="InterPro" id="IPR049207">
    <property type="entry name" value="DUF4246_N"/>
</dbReference>
<keyword evidence="4" id="KW-1185">Reference proteome</keyword>
<dbReference type="OrthoDB" id="415532at2759"/>
<evidence type="ECO:0000259" key="1">
    <source>
        <dbReference type="Pfam" id="PF14033"/>
    </source>
</evidence>